<gene>
    <name evidence="9" type="ORF">IV203_035338</name>
</gene>
<keyword evidence="1" id="KW-0723">Serine/threonine-protein kinase</keyword>
<keyword evidence="5" id="KW-0067">ATP-binding</keyword>
<organism evidence="9 10">
    <name type="scientific">Nitzschia inconspicua</name>
    <dbReference type="NCBI Taxonomy" id="303405"/>
    <lineage>
        <taxon>Eukaryota</taxon>
        <taxon>Sar</taxon>
        <taxon>Stramenopiles</taxon>
        <taxon>Ochrophyta</taxon>
        <taxon>Bacillariophyta</taxon>
        <taxon>Bacillariophyceae</taxon>
        <taxon>Bacillariophycidae</taxon>
        <taxon>Bacillariales</taxon>
        <taxon>Bacillariaceae</taxon>
        <taxon>Nitzschia</taxon>
    </lineage>
</organism>
<dbReference type="GO" id="GO:0004674">
    <property type="term" value="F:protein serine/threonine kinase activity"/>
    <property type="evidence" value="ECO:0007669"/>
    <property type="project" value="UniProtKB-KW"/>
</dbReference>
<dbReference type="PANTHER" id="PTHR24345:SF0">
    <property type="entry name" value="CELL CYCLE SERINE_THREONINE-PROTEIN KINASE CDC5_MSD2"/>
    <property type="match status" value="1"/>
</dbReference>
<evidence type="ECO:0000256" key="6">
    <source>
        <dbReference type="SAM" id="MobiDB-lite"/>
    </source>
</evidence>
<dbReference type="GO" id="GO:0005634">
    <property type="term" value="C:nucleus"/>
    <property type="evidence" value="ECO:0007669"/>
    <property type="project" value="TreeGrafter"/>
</dbReference>
<feature type="compositionally biased region" description="Polar residues" evidence="6">
    <location>
        <begin position="46"/>
        <end position="58"/>
    </location>
</feature>
<evidence type="ECO:0000313" key="10">
    <source>
        <dbReference type="Proteomes" id="UP000693970"/>
    </source>
</evidence>
<evidence type="ECO:0000256" key="4">
    <source>
        <dbReference type="ARBA" id="ARBA00022777"/>
    </source>
</evidence>
<keyword evidence="2" id="KW-0808">Transferase</keyword>
<dbReference type="AlphaFoldDB" id="A0A9K3PX25"/>
<evidence type="ECO:0000256" key="5">
    <source>
        <dbReference type="ARBA" id="ARBA00022840"/>
    </source>
</evidence>
<evidence type="ECO:0000256" key="1">
    <source>
        <dbReference type="ARBA" id="ARBA00022527"/>
    </source>
</evidence>
<dbReference type="OrthoDB" id="4062651at2759"/>
<accession>A0A9K3PX25</accession>
<reference evidence="9" key="2">
    <citation type="submission" date="2021-04" db="EMBL/GenBank/DDBJ databases">
        <authorList>
            <person name="Podell S."/>
        </authorList>
    </citation>
    <scope>NUCLEOTIDE SEQUENCE</scope>
    <source>
        <strain evidence="9">Hildebrandi</strain>
    </source>
</reference>
<dbReference type="Proteomes" id="UP000693970">
    <property type="component" value="Unassembled WGS sequence"/>
</dbReference>
<keyword evidence="3" id="KW-0547">Nucleotide-binding</keyword>
<dbReference type="SMART" id="SM00220">
    <property type="entry name" value="S_TKc"/>
    <property type="match status" value="1"/>
</dbReference>
<dbReference type="Pfam" id="PF00069">
    <property type="entry name" value="Pkinase"/>
    <property type="match status" value="1"/>
</dbReference>
<dbReference type="EMBL" id="JAGRRH010000013">
    <property type="protein sequence ID" value="KAG7360239.1"/>
    <property type="molecule type" value="Genomic_DNA"/>
</dbReference>
<keyword evidence="10" id="KW-1185">Reference proteome</keyword>
<evidence type="ECO:0000256" key="7">
    <source>
        <dbReference type="SAM" id="SignalP"/>
    </source>
</evidence>
<sequence length="459" mass="49969">MSFLLSFDPPILLTATLTVGFVDIPGTIQGNGADRGWDNTPVVETTTNVSSPSGTTMTRPLLPPPVSLTTCGPPSLERRQTMSGNILVITSKEDGNSDNTTSIQTPCAFWLQRKLGKTKDGTIRLGYQLKQQQPTTGESSSFLSTKKWELVTDPTGRHTMVTIHIHPSSVLNDTCVTSTSSPQDIAAFATTVYSPLNELSILQHIAQHNNDGNVTHIVGTDLIASSSKNVYAVLPYHRDGTLLDFCQKVGTLPEPLARFFVRQIVQGLKTLQDAGLCHRNLSLDAILLDENHVDISKLGWAMQFNPTAALDANRPLPPPGGLDPHCIAPEYFSSMRGCWNGFSADLWMTGLIVFSMVIGSDALFATPVAEDKSFARICIKGDIRGQALRYGSLIGRDLSGLSDDLTDLLEKMLRADPEQRLSLQQVMEHPWLMAEEVMTATEYLNTTSAISIGSHSQDS</sequence>
<keyword evidence="4 9" id="KW-0418">Kinase</keyword>
<evidence type="ECO:0000256" key="2">
    <source>
        <dbReference type="ARBA" id="ARBA00022679"/>
    </source>
</evidence>
<keyword evidence="7" id="KW-0732">Signal</keyword>
<evidence type="ECO:0000259" key="8">
    <source>
        <dbReference type="PROSITE" id="PS50011"/>
    </source>
</evidence>
<dbReference type="PROSITE" id="PS50011">
    <property type="entry name" value="PROTEIN_KINASE_DOM"/>
    <property type="match status" value="1"/>
</dbReference>
<feature type="signal peptide" evidence="7">
    <location>
        <begin position="1"/>
        <end position="18"/>
    </location>
</feature>
<feature type="domain" description="Protein kinase" evidence="8">
    <location>
        <begin position="109"/>
        <end position="432"/>
    </location>
</feature>
<reference evidence="9" key="1">
    <citation type="journal article" date="2021" name="Sci. Rep.">
        <title>Diploid genomic architecture of Nitzschia inconspicua, an elite biomass production diatom.</title>
        <authorList>
            <person name="Oliver A."/>
            <person name="Podell S."/>
            <person name="Pinowska A."/>
            <person name="Traller J.C."/>
            <person name="Smith S.R."/>
            <person name="McClure R."/>
            <person name="Beliaev A."/>
            <person name="Bohutskyi P."/>
            <person name="Hill E.A."/>
            <person name="Rabines A."/>
            <person name="Zheng H."/>
            <person name="Allen L.Z."/>
            <person name="Kuo A."/>
            <person name="Grigoriev I.V."/>
            <person name="Allen A.E."/>
            <person name="Hazlebeck D."/>
            <person name="Allen E.E."/>
        </authorList>
    </citation>
    <scope>NUCLEOTIDE SEQUENCE</scope>
    <source>
        <strain evidence="9">Hildebrandi</strain>
    </source>
</reference>
<feature type="region of interest" description="Disordered" evidence="6">
    <location>
        <begin position="46"/>
        <end position="67"/>
    </location>
</feature>
<feature type="chain" id="PRO_5039938382" evidence="7">
    <location>
        <begin position="19"/>
        <end position="459"/>
    </location>
</feature>
<protein>
    <submittedName>
        <fullName evidence="9">Protein kinase domain containing protein</fullName>
    </submittedName>
</protein>
<name>A0A9K3PX25_9STRA</name>
<dbReference type="InterPro" id="IPR000719">
    <property type="entry name" value="Prot_kinase_dom"/>
</dbReference>
<evidence type="ECO:0000313" key="9">
    <source>
        <dbReference type="EMBL" id="KAG7360239.1"/>
    </source>
</evidence>
<comment type="caution">
    <text evidence="9">The sequence shown here is derived from an EMBL/GenBank/DDBJ whole genome shotgun (WGS) entry which is preliminary data.</text>
</comment>
<proteinExistence type="predicted"/>
<dbReference type="GO" id="GO:0005524">
    <property type="term" value="F:ATP binding"/>
    <property type="evidence" value="ECO:0007669"/>
    <property type="project" value="UniProtKB-KW"/>
</dbReference>
<dbReference type="PANTHER" id="PTHR24345">
    <property type="entry name" value="SERINE/THREONINE-PROTEIN KINASE PLK"/>
    <property type="match status" value="1"/>
</dbReference>
<evidence type="ECO:0000256" key="3">
    <source>
        <dbReference type="ARBA" id="ARBA00022741"/>
    </source>
</evidence>